<dbReference type="InterPro" id="IPR002692">
    <property type="entry name" value="S45"/>
</dbReference>
<dbReference type="InterPro" id="IPR043146">
    <property type="entry name" value="Penicillin_amidase_N_B-knob"/>
</dbReference>
<dbReference type="Gene3D" id="1.10.1400.10">
    <property type="match status" value="1"/>
</dbReference>
<dbReference type="SUPFAM" id="SSF56235">
    <property type="entry name" value="N-terminal nucleophile aminohydrolases (Ntn hydrolases)"/>
    <property type="match status" value="1"/>
</dbReference>
<organism evidence="4 5">
    <name type="scientific">Microcosmobacter mediterraneus</name>
    <dbReference type="NCBI Taxonomy" id="3075607"/>
    <lineage>
        <taxon>Bacteria</taxon>
        <taxon>Pseudomonadati</taxon>
        <taxon>Bacteroidota</taxon>
        <taxon>Flavobacteriia</taxon>
        <taxon>Flavobacteriales</taxon>
        <taxon>Flavobacteriaceae</taxon>
        <taxon>Microcosmobacter</taxon>
    </lineage>
</organism>
<dbReference type="Pfam" id="PF01804">
    <property type="entry name" value="Penicil_amidase"/>
    <property type="match status" value="1"/>
</dbReference>
<name>A0ABU2YI97_9FLAO</name>
<dbReference type="Proteomes" id="UP001259492">
    <property type="component" value="Unassembled WGS sequence"/>
</dbReference>
<dbReference type="GO" id="GO:0016787">
    <property type="term" value="F:hydrolase activity"/>
    <property type="evidence" value="ECO:0007669"/>
    <property type="project" value="UniProtKB-KW"/>
</dbReference>
<dbReference type="InterPro" id="IPR023343">
    <property type="entry name" value="Penicillin_amidase_dom1"/>
</dbReference>
<sequence length="806" mass="92703">MKIAKLLVSLLLVIAIFYCFNTKLGSIPPIGKFLSPSQGVWQNERDEDITGELSIDGLSDEVTVHYDAQLIPHIFAQNDLDLYRAQGYITAKHRFWQMEFQTHAAAGRLSEIVGENALNYDRAQRRKGMIYGAENSMEVIKKDPKSLSHLQAYCDGVNAYINQLQPQDYPVEYKLLDYKPEAWTIDKTMHLLMYMTDMLCGGDSDFEYTNALREFGKDRFDMLYPDFYDFDDPVIPTDTDWSFIDEEQTPLPQSELPMDSIKEVMEKPNPHNGSNNWAVGPSKSYSGNPILANDPHLGLNLPSIWYVMQIATPEHNSMGATLPGTLGIISGFNNHISWGETNATRDVKDWYKIEFNEDRTKYKYDDGWKDVTVRVEEIKIKGKEMYLDSVMYTHHGPVSYDHTFKSDSERVGYAMKWAGHIGHDFVDLFLKMNTGKNYEDYKDALSKHVAPAQNFVFASTEGDIAIWIQGLFPNKWEGQGKFLMDGSNPDHDWQSFIPREFNAHTKNPERGFVSSSNQHPTDSLYPFYVFNDGYDSYRNRVINDFFRSKEKFNIQDFKDLQNTNFNKKASELLPYMYKHMDTSNLTSEEQEILDIVKAWDFNSNIGELAPSIWDSWWTNLYLLIWDEYDEKEDMVLDKPFTYIAIDLLKDNPEDAFMDIIETPEKETAHDLFLIAFKETAKELNSWKAQNGDYNWQYYKGTYVGHLLQGLPAFSRFDLPIGGDRNTVNAAGRNWGPSWRMIVEMSSPPKAIGIYPGGQSGNPGSKYYDNFIDDWAVGNYHSLNYMQNETADDTVIATQTLTPSSNE</sequence>
<dbReference type="Gene3D" id="2.30.120.10">
    <property type="match status" value="1"/>
</dbReference>
<keyword evidence="3" id="KW-0865">Zymogen</keyword>
<dbReference type="EC" id="3.5.1.-" evidence="4"/>
<evidence type="ECO:0000313" key="5">
    <source>
        <dbReference type="Proteomes" id="UP001259492"/>
    </source>
</evidence>
<reference evidence="4 5" key="1">
    <citation type="submission" date="2023-09" db="EMBL/GenBank/DDBJ databases">
        <authorList>
            <person name="Rey-Velasco X."/>
        </authorList>
    </citation>
    <scope>NUCLEOTIDE SEQUENCE [LARGE SCALE GENOMIC DNA]</scope>
    <source>
        <strain evidence="4 5">W332</strain>
    </source>
</reference>
<dbReference type="PANTHER" id="PTHR34218:SF4">
    <property type="entry name" value="ACYL-HOMOSERINE LACTONE ACYLASE QUIP"/>
    <property type="match status" value="1"/>
</dbReference>
<dbReference type="InterPro" id="IPR014395">
    <property type="entry name" value="Pen/GL7ACA/AHL_acylase"/>
</dbReference>
<evidence type="ECO:0000256" key="1">
    <source>
        <dbReference type="ARBA" id="ARBA00006586"/>
    </source>
</evidence>
<dbReference type="PIRSF" id="PIRSF001227">
    <property type="entry name" value="Pen_acylase"/>
    <property type="match status" value="1"/>
</dbReference>
<dbReference type="Gene3D" id="1.10.439.10">
    <property type="entry name" value="Penicillin Amidohydrolase, domain 1"/>
    <property type="match status" value="1"/>
</dbReference>
<gene>
    <name evidence="4" type="ORF">RM697_04535</name>
</gene>
<evidence type="ECO:0000256" key="2">
    <source>
        <dbReference type="ARBA" id="ARBA00022801"/>
    </source>
</evidence>
<accession>A0ABU2YI97</accession>
<dbReference type="InterPro" id="IPR043147">
    <property type="entry name" value="Penicillin_amidase_A-knob"/>
</dbReference>
<dbReference type="InterPro" id="IPR029055">
    <property type="entry name" value="Ntn_hydrolases_N"/>
</dbReference>
<dbReference type="PANTHER" id="PTHR34218">
    <property type="entry name" value="PEPTIDASE S45 PENICILLIN AMIDASE"/>
    <property type="match status" value="1"/>
</dbReference>
<dbReference type="Gene3D" id="3.60.20.10">
    <property type="entry name" value="Glutamine Phosphoribosylpyrophosphate, subunit 1, domain 1"/>
    <property type="match status" value="1"/>
</dbReference>
<keyword evidence="2 4" id="KW-0378">Hydrolase</keyword>
<evidence type="ECO:0000256" key="3">
    <source>
        <dbReference type="ARBA" id="ARBA00023145"/>
    </source>
</evidence>
<dbReference type="CDD" id="cd03747">
    <property type="entry name" value="Ntn_PGA_like"/>
    <property type="match status" value="1"/>
</dbReference>
<dbReference type="EMBL" id="JAVRIA010000002">
    <property type="protein sequence ID" value="MDT0557899.1"/>
    <property type="molecule type" value="Genomic_DNA"/>
</dbReference>
<proteinExistence type="inferred from homology"/>
<comment type="similarity">
    <text evidence="1">Belongs to the peptidase S45 family.</text>
</comment>
<keyword evidence="5" id="KW-1185">Reference proteome</keyword>
<evidence type="ECO:0000313" key="4">
    <source>
        <dbReference type="EMBL" id="MDT0557899.1"/>
    </source>
</evidence>
<protein>
    <submittedName>
        <fullName evidence="4">Penicillin acylase family protein</fullName>
        <ecNumber evidence="4">3.5.1.-</ecNumber>
    </submittedName>
</protein>
<comment type="caution">
    <text evidence="4">The sequence shown here is derived from an EMBL/GenBank/DDBJ whole genome shotgun (WGS) entry which is preliminary data.</text>
</comment>
<dbReference type="RefSeq" id="WP_311426673.1">
    <property type="nucleotide sequence ID" value="NZ_JAVRIA010000002.1"/>
</dbReference>